<dbReference type="InterPro" id="IPR006430">
    <property type="entry name" value="Phage_portal_PBSX"/>
</dbReference>
<reference evidence="2 3" key="1">
    <citation type="submission" date="2018-08" db="EMBL/GenBank/DDBJ databases">
        <title>Complete genome sequence of type strain Thalassospira indica MCCC 1A01103T, isolated from isolated from deep seawater of the Indian Ocean.</title>
        <authorList>
            <person name="Liu Y."/>
        </authorList>
    </citation>
    <scope>NUCLEOTIDE SEQUENCE [LARGE SCALE GENOMIC DNA]</scope>
    <source>
        <strain evidence="2 3">PB8BT</strain>
    </source>
</reference>
<evidence type="ECO:0000313" key="2">
    <source>
        <dbReference type="EMBL" id="AXO13786.1"/>
    </source>
</evidence>
<dbReference type="NCBIfam" id="TIGR01540">
    <property type="entry name" value="portal_PBSX"/>
    <property type="match status" value="1"/>
</dbReference>
<organism evidence="2 3">
    <name type="scientific">Thalassospira indica</name>
    <dbReference type="NCBI Taxonomy" id="1891279"/>
    <lineage>
        <taxon>Bacteria</taxon>
        <taxon>Pseudomonadati</taxon>
        <taxon>Pseudomonadota</taxon>
        <taxon>Alphaproteobacteria</taxon>
        <taxon>Rhodospirillales</taxon>
        <taxon>Thalassospiraceae</taxon>
        <taxon>Thalassospira</taxon>
    </lineage>
</organism>
<proteinExistence type="inferred from homology"/>
<name>A0ABN5NBF2_9PROT</name>
<protein>
    <submittedName>
        <fullName evidence="2">Phage portal protein</fullName>
    </submittedName>
</protein>
<dbReference type="InterPro" id="IPR006944">
    <property type="entry name" value="Phage/GTA_portal"/>
</dbReference>
<dbReference type="RefSeq" id="WP_064787299.1">
    <property type="nucleotide sequence ID" value="NZ_CP031555.1"/>
</dbReference>
<evidence type="ECO:0000313" key="3">
    <source>
        <dbReference type="Proteomes" id="UP000256971"/>
    </source>
</evidence>
<evidence type="ECO:0000256" key="1">
    <source>
        <dbReference type="ARBA" id="ARBA00006799"/>
    </source>
</evidence>
<dbReference type="PIRSF" id="PIRSF018494">
    <property type="entry name" value="PBSX_VPQ"/>
    <property type="match status" value="1"/>
</dbReference>
<dbReference type="EMBL" id="CP031555">
    <property type="protein sequence ID" value="AXO13786.1"/>
    <property type="molecule type" value="Genomic_DNA"/>
</dbReference>
<dbReference type="InterPro" id="IPR030935">
    <property type="entry name" value="PBSX_Proteobac"/>
</dbReference>
<comment type="similarity">
    <text evidence="1">Belongs to the phage portal family. PBSX subfamily.</text>
</comment>
<gene>
    <name evidence="2" type="ORF">DY252_05775</name>
</gene>
<accession>A0ABN5NBF2</accession>
<dbReference type="Pfam" id="PF04860">
    <property type="entry name" value="Phage_portal"/>
    <property type="match status" value="1"/>
</dbReference>
<dbReference type="Proteomes" id="UP000256971">
    <property type="component" value="Chromosome"/>
</dbReference>
<keyword evidence="3" id="KW-1185">Reference proteome</keyword>
<sequence>MAKATKVDAPAPANKSKAELFTFGEPEPVLNKRDVMSYFHSAFNGSYYEPPISFDGLAKSLPSNAHHESAIRFKVNQLAAHFIPSKFLKRHEFTRLATDYLVFGNLFAEQRFSRMGNLLEVTTCLARWTRAKKDGRFIMLIDGKEHEFEDGAIIHLQEPDINQEIYGLPTYVAALQSAWLNEAATLFRRKYYLNGSHAGFVMYVNDAAANPEDVDALRKAMKDAKGPGNFRNLFYYSPNGKKDGIQIMPLSEVAAKDEFASMKNVTRDDILAAHRVPPQLLGIVPVNAGGFGSIQDAAEVFHNNEIRPIMAALEGLNDMTGEKVIEFRDYVGKVKEA</sequence>